<accession>A0A4R9LZE1</accession>
<name>A0A4R9LZE1_9LEPT</name>
<protein>
    <submittedName>
        <fullName evidence="2">Uncharacterized protein</fullName>
    </submittedName>
</protein>
<feature type="region of interest" description="Disordered" evidence="1">
    <location>
        <begin position="29"/>
        <end position="48"/>
    </location>
</feature>
<dbReference type="EMBL" id="RQHW01000028">
    <property type="protein sequence ID" value="TGN19730.1"/>
    <property type="molecule type" value="Genomic_DNA"/>
</dbReference>
<organism evidence="2 3">
    <name type="scientific">Leptospira idonii</name>
    <dbReference type="NCBI Taxonomy" id="1193500"/>
    <lineage>
        <taxon>Bacteria</taxon>
        <taxon>Pseudomonadati</taxon>
        <taxon>Spirochaetota</taxon>
        <taxon>Spirochaetia</taxon>
        <taxon>Leptospirales</taxon>
        <taxon>Leptospiraceae</taxon>
        <taxon>Leptospira</taxon>
    </lineage>
</organism>
<proteinExistence type="predicted"/>
<evidence type="ECO:0000313" key="2">
    <source>
        <dbReference type="EMBL" id="TGN19730.1"/>
    </source>
</evidence>
<gene>
    <name evidence="2" type="ORF">EHS15_08110</name>
</gene>
<evidence type="ECO:0000256" key="1">
    <source>
        <dbReference type="SAM" id="MobiDB-lite"/>
    </source>
</evidence>
<comment type="caution">
    <text evidence="2">The sequence shown here is derived from an EMBL/GenBank/DDBJ whole genome shotgun (WGS) entry which is preliminary data.</text>
</comment>
<dbReference type="AlphaFoldDB" id="A0A4R9LZE1"/>
<sequence length="106" mass="11266">MQPKESGDTISFSEGTVFPSKDAIEVVASSSARTTTSTPSTSIMGRTHSSFSITIGSERSSADTEKTGDTITTATARGSQLLSKNRATFFIFSKKIMGYTPKLEVS</sequence>
<dbReference type="RefSeq" id="WP_135760046.1">
    <property type="nucleotide sequence ID" value="NZ_RQHW01000028.1"/>
</dbReference>
<evidence type="ECO:0000313" key="3">
    <source>
        <dbReference type="Proteomes" id="UP000298058"/>
    </source>
</evidence>
<reference evidence="2" key="1">
    <citation type="journal article" date="2019" name="PLoS Negl. Trop. Dis.">
        <title>Revisiting the worldwide diversity of Leptospira species in the environment.</title>
        <authorList>
            <person name="Vincent A.T."/>
            <person name="Schiettekatte O."/>
            <person name="Bourhy P."/>
            <person name="Veyrier F.J."/>
            <person name="Picardeau M."/>
        </authorList>
    </citation>
    <scope>NUCLEOTIDE SEQUENCE [LARGE SCALE GENOMIC DNA]</scope>
    <source>
        <strain evidence="2">201300427</strain>
    </source>
</reference>
<keyword evidence="3" id="KW-1185">Reference proteome</keyword>
<dbReference type="Proteomes" id="UP000298058">
    <property type="component" value="Unassembled WGS sequence"/>
</dbReference>
<feature type="compositionally biased region" description="Low complexity" evidence="1">
    <location>
        <begin position="29"/>
        <end position="42"/>
    </location>
</feature>